<keyword evidence="6" id="KW-1185">Reference proteome</keyword>
<proteinExistence type="inferred from homology"/>
<dbReference type="SMART" id="SM00822">
    <property type="entry name" value="PKS_KR"/>
    <property type="match status" value="1"/>
</dbReference>
<evidence type="ECO:0000259" key="4">
    <source>
        <dbReference type="SMART" id="SM00822"/>
    </source>
</evidence>
<dbReference type="EMBL" id="JAGTJR010000057">
    <property type="protein sequence ID" value="KAH7025569.1"/>
    <property type="molecule type" value="Genomic_DNA"/>
</dbReference>
<keyword evidence="2" id="KW-0560">Oxidoreductase</keyword>
<evidence type="ECO:0000256" key="3">
    <source>
        <dbReference type="RuleBase" id="RU000363"/>
    </source>
</evidence>
<dbReference type="PANTHER" id="PTHR42901">
    <property type="entry name" value="ALCOHOL DEHYDROGENASE"/>
    <property type="match status" value="1"/>
</dbReference>
<protein>
    <submittedName>
        <fullName evidence="5">NADP-dependent L-serine/L-allo-threonine dehydrogenase ydfG</fullName>
    </submittedName>
</protein>
<organism evidence="5 6">
    <name type="scientific">Macrophomina phaseolina</name>
    <dbReference type="NCBI Taxonomy" id="35725"/>
    <lineage>
        <taxon>Eukaryota</taxon>
        <taxon>Fungi</taxon>
        <taxon>Dikarya</taxon>
        <taxon>Ascomycota</taxon>
        <taxon>Pezizomycotina</taxon>
        <taxon>Dothideomycetes</taxon>
        <taxon>Dothideomycetes incertae sedis</taxon>
        <taxon>Botryosphaeriales</taxon>
        <taxon>Botryosphaeriaceae</taxon>
        <taxon>Macrophomina</taxon>
    </lineage>
</organism>
<evidence type="ECO:0000256" key="2">
    <source>
        <dbReference type="ARBA" id="ARBA00023002"/>
    </source>
</evidence>
<sequence length="267" mass="28451">MALANQNILITGASMGIGAAVAERLASENANLILLARSSDKLADLSQSISTRAPACRVLTHTVDITDHAQLDAAIKHAVSELGPIDVLINNAGLALGAPNAFHDLSLHDIVTMANTNINGLMLSTYAVLNTGRMRAAGRGTILNVTSVTGLEVPPFPGEAVYHACKAAQEAFTNALRAELVGTNVRVLAVRPGVVATNFHEQRVGYNKGMYDDFMKGYQPLVADDVANSIAFMLCQKEAVSIKALDIVPTAQRMLSVFDREWSQRNA</sequence>
<evidence type="ECO:0000256" key="1">
    <source>
        <dbReference type="ARBA" id="ARBA00006484"/>
    </source>
</evidence>
<evidence type="ECO:0000313" key="5">
    <source>
        <dbReference type="EMBL" id="KAH7025569.1"/>
    </source>
</evidence>
<reference evidence="5 6" key="1">
    <citation type="journal article" date="2021" name="Nat. Commun.">
        <title>Genetic determinants of endophytism in the Arabidopsis root mycobiome.</title>
        <authorList>
            <person name="Mesny F."/>
            <person name="Miyauchi S."/>
            <person name="Thiergart T."/>
            <person name="Pickel B."/>
            <person name="Atanasova L."/>
            <person name="Karlsson M."/>
            <person name="Huettel B."/>
            <person name="Barry K.W."/>
            <person name="Haridas S."/>
            <person name="Chen C."/>
            <person name="Bauer D."/>
            <person name="Andreopoulos W."/>
            <person name="Pangilinan J."/>
            <person name="LaButti K."/>
            <person name="Riley R."/>
            <person name="Lipzen A."/>
            <person name="Clum A."/>
            <person name="Drula E."/>
            <person name="Henrissat B."/>
            <person name="Kohler A."/>
            <person name="Grigoriev I.V."/>
            <person name="Martin F.M."/>
            <person name="Hacquard S."/>
        </authorList>
    </citation>
    <scope>NUCLEOTIDE SEQUENCE [LARGE SCALE GENOMIC DNA]</scope>
    <source>
        <strain evidence="5 6">MPI-SDFR-AT-0080</strain>
    </source>
</reference>
<dbReference type="Proteomes" id="UP000774617">
    <property type="component" value="Unassembled WGS sequence"/>
</dbReference>
<dbReference type="Gene3D" id="3.40.50.720">
    <property type="entry name" value="NAD(P)-binding Rossmann-like Domain"/>
    <property type="match status" value="1"/>
</dbReference>
<dbReference type="InterPro" id="IPR057326">
    <property type="entry name" value="KR_dom"/>
</dbReference>
<dbReference type="PRINTS" id="PR00080">
    <property type="entry name" value="SDRFAMILY"/>
</dbReference>
<comment type="similarity">
    <text evidence="1 3">Belongs to the short-chain dehydrogenases/reductases (SDR) family.</text>
</comment>
<accession>A0ABQ8FU06</accession>
<dbReference type="InterPro" id="IPR002347">
    <property type="entry name" value="SDR_fam"/>
</dbReference>
<dbReference type="SUPFAM" id="SSF51735">
    <property type="entry name" value="NAD(P)-binding Rossmann-fold domains"/>
    <property type="match status" value="1"/>
</dbReference>
<evidence type="ECO:0000313" key="6">
    <source>
        <dbReference type="Proteomes" id="UP000774617"/>
    </source>
</evidence>
<feature type="domain" description="Ketoreductase" evidence="4">
    <location>
        <begin position="6"/>
        <end position="198"/>
    </location>
</feature>
<name>A0ABQ8FU06_9PEZI</name>
<gene>
    <name evidence="5" type="ORF">B0J12DRAFT_685656</name>
</gene>
<dbReference type="InterPro" id="IPR036291">
    <property type="entry name" value="NAD(P)-bd_dom_sf"/>
</dbReference>
<dbReference type="Pfam" id="PF00106">
    <property type="entry name" value="adh_short"/>
    <property type="match status" value="1"/>
</dbReference>
<dbReference type="PRINTS" id="PR00081">
    <property type="entry name" value="GDHRDH"/>
</dbReference>
<dbReference type="PANTHER" id="PTHR42901:SF1">
    <property type="entry name" value="ALCOHOL DEHYDROGENASE"/>
    <property type="match status" value="1"/>
</dbReference>
<comment type="caution">
    <text evidence="5">The sequence shown here is derived from an EMBL/GenBank/DDBJ whole genome shotgun (WGS) entry which is preliminary data.</text>
</comment>